<dbReference type="EMBL" id="CP000774">
    <property type="protein sequence ID" value="ABS64643.1"/>
    <property type="molecule type" value="Genomic_DNA"/>
</dbReference>
<comment type="function">
    <text evidence="10">Part of the Sec protein translocase complex. Interacts with the SecYEG preprotein conducting channel. SecDF uses the proton motive force (PMF) to complete protein translocation after the ATP-dependent function of SecA.</text>
</comment>
<feature type="transmembrane region" description="Helical" evidence="10">
    <location>
        <begin position="427"/>
        <end position="448"/>
    </location>
</feature>
<keyword evidence="3 10" id="KW-1003">Cell membrane</keyword>
<feature type="domain" description="Protein export membrane protein SecD/SecF C-terminal" evidence="11">
    <location>
        <begin position="356"/>
        <end position="522"/>
    </location>
</feature>
<dbReference type="InterPro" id="IPR022646">
    <property type="entry name" value="SecD/SecF_CS"/>
</dbReference>
<dbReference type="FunFam" id="3.30.1360.200:FF:000002">
    <property type="entry name" value="Preprotein translocase subunit SecD"/>
    <property type="match status" value="1"/>
</dbReference>
<evidence type="ECO:0000313" key="14">
    <source>
        <dbReference type="EMBL" id="ABS64643.1"/>
    </source>
</evidence>
<dbReference type="Pfam" id="PF02355">
    <property type="entry name" value="SecD_SecF_C"/>
    <property type="match status" value="1"/>
</dbReference>
<dbReference type="KEGG" id="pla:Plav_3036"/>
<dbReference type="Proteomes" id="UP000006377">
    <property type="component" value="Chromosome"/>
</dbReference>
<dbReference type="SUPFAM" id="SSF82866">
    <property type="entry name" value="Multidrug efflux transporter AcrB transmembrane domain"/>
    <property type="match status" value="1"/>
</dbReference>
<comment type="caution">
    <text evidence="10">Lacks conserved residue(s) required for the propagation of feature annotation.</text>
</comment>
<dbReference type="InterPro" id="IPR054384">
    <property type="entry name" value="SecDF_P1_head"/>
</dbReference>
<dbReference type="Gene3D" id="3.30.1360.200">
    <property type="match status" value="1"/>
</dbReference>
<gene>
    <name evidence="10" type="primary">secD</name>
    <name evidence="14" type="ordered locus">Plav_3036</name>
</gene>
<evidence type="ECO:0000256" key="9">
    <source>
        <dbReference type="ARBA" id="ARBA00023136"/>
    </source>
</evidence>
<dbReference type="GO" id="GO:0006605">
    <property type="term" value="P:protein targeting"/>
    <property type="evidence" value="ECO:0007669"/>
    <property type="project" value="UniProtKB-UniRule"/>
</dbReference>
<keyword evidence="6 10" id="KW-0653">Protein transport</keyword>
<comment type="similarity">
    <text evidence="10">Belongs to the SecD/SecF family. SecD subfamily.</text>
</comment>
<sequence length="535" mass="57536">MLHFDRWKVALILLVCFAGLAYSAPNFIPKASLQGVPEWLPHQQINLGLDLRGGSYLLLAVDTASIVRDRQQSLVNDVRNALRSERIPYTGLGLQGEGVSVRITNPEDVEKAREAIEGLSTIVSGNAFSTLPERDLAIVTTERQITVALTEAEKIARTQSAVQQSIEIVRRRIDELGTTEPVIQQQGTDRILVQVPGLDDPQRLKELLGQTAKMNFRLVSNAMSGQQALASRTVPSGTEILYTADEPRAPVLVERRIMVGGDRLVDAQPGFDQRNGQPVVNFRFDSSGARQFGEVTRNNVGRPFAIVLDDKVISAPRINEPIMGGSGQISGSFTVQAANDLAILLRAGALPAPLNVLEERTVGPGLGADSIRAGEIAAVIGSVAVVVFMIASYGFFGLLANIALFLNVAMIFAALSILQATLTLPGIAGIVLTIGMAVDANVLIYERIREEIAAGKGPIPAIEAGYNRALSSILDANITTLISAAILFQMGSGPVRGFAVTLGIGIITSVFTAFTVNRLMVSVWLRRRRPKTLYL</sequence>
<feature type="domain" description="SecDF P1 head subdomain" evidence="13">
    <location>
        <begin position="239"/>
        <end position="352"/>
    </location>
</feature>
<dbReference type="AlphaFoldDB" id="A7HXL0"/>
<accession>A7HXL0</accession>
<dbReference type="PANTHER" id="PTHR30081:SF1">
    <property type="entry name" value="PROTEIN TRANSLOCASE SUBUNIT SECD"/>
    <property type="match status" value="1"/>
</dbReference>
<dbReference type="Gene3D" id="3.30.70.3400">
    <property type="match status" value="2"/>
</dbReference>
<dbReference type="GO" id="GO:0065002">
    <property type="term" value="P:intracellular protein transmembrane transport"/>
    <property type="evidence" value="ECO:0007669"/>
    <property type="project" value="UniProtKB-UniRule"/>
</dbReference>
<dbReference type="STRING" id="402881.Plav_3036"/>
<feature type="transmembrane region" description="Helical" evidence="10">
    <location>
        <begin position="469"/>
        <end position="491"/>
    </location>
</feature>
<evidence type="ECO:0000259" key="11">
    <source>
        <dbReference type="Pfam" id="PF02355"/>
    </source>
</evidence>
<dbReference type="HOGENOM" id="CLU_007894_4_3_5"/>
<evidence type="ECO:0000256" key="2">
    <source>
        <dbReference type="ARBA" id="ARBA00022448"/>
    </source>
</evidence>
<keyword evidence="9 10" id="KW-0472">Membrane</keyword>
<dbReference type="Pfam" id="PF21760">
    <property type="entry name" value="SecD_1st"/>
    <property type="match status" value="1"/>
</dbReference>
<organism evidence="14 15">
    <name type="scientific">Parvibaculum lavamentivorans (strain DS-1 / DSM 13023 / NCIMB 13966)</name>
    <dbReference type="NCBI Taxonomy" id="402881"/>
    <lineage>
        <taxon>Bacteria</taxon>
        <taxon>Pseudomonadati</taxon>
        <taxon>Pseudomonadota</taxon>
        <taxon>Alphaproteobacteria</taxon>
        <taxon>Hyphomicrobiales</taxon>
        <taxon>Parvibaculaceae</taxon>
        <taxon>Parvibaculum</taxon>
    </lineage>
</organism>
<dbReference type="PANTHER" id="PTHR30081">
    <property type="entry name" value="PROTEIN-EXPORT MEMBRANE PROTEIN SEC"/>
    <property type="match status" value="1"/>
</dbReference>
<dbReference type="InterPro" id="IPR055344">
    <property type="entry name" value="SecD_SecF_C_bact"/>
</dbReference>
<keyword evidence="2 10" id="KW-0813">Transport</keyword>
<keyword evidence="4 10" id="KW-0997">Cell inner membrane</keyword>
<dbReference type="InterPro" id="IPR048634">
    <property type="entry name" value="SecD_SecF_C"/>
</dbReference>
<proteinExistence type="inferred from homology"/>
<evidence type="ECO:0000313" key="15">
    <source>
        <dbReference type="Proteomes" id="UP000006377"/>
    </source>
</evidence>
<dbReference type="PRINTS" id="PR01755">
    <property type="entry name" value="SECFTRNLCASE"/>
</dbReference>
<dbReference type="InterPro" id="IPR022645">
    <property type="entry name" value="SecD/SecF_bac"/>
</dbReference>
<name>A7HXL0_PARL1</name>
<evidence type="ECO:0000256" key="1">
    <source>
        <dbReference type="ARBA" id="ARBA00004651"/>
    </source>
</evidence>
<comment type="subunit">
    <text evidence="10">Forms a complex with SecF. Part of the essential Sec protein translocation apparatus which comprises SecA, SecYEG and auxiliary proteins SecDF-YajC and YidC.</text>
</comment>
<dbReference type="FunFam" id="1.20.1640.10:FF:000004">
    <property type="entry name" value="Protein translocase subunit SecD"/>
    <property type="match status" value="1"/>
</dbReference>
<evidence type="ECO:0000256" key="3">
    <source>
        <dbReference type="ARBA" id="ARBA00022475"/>
    </source>
</evidence>
<evidence type="ECO:0000256" key="8">
    <source>
        <dbReference type="ARBA" id="ARBA00023010"/>
    </source>
</evidence>
<evidence type="ECO:0000256" key="7">
    <source>
        <dbReference type="ARBA" id="ARBA00022989"/>
    </source>
</evidence>
<dbReference type="Pfam" id="PF22599">
    <property type="entry name" value="SecDF_P1_head"/>
    <property type="match status" value="1"/>
</dbReference>
<keyword evidence="7 10" id="KW-1133">Transmembrane helix</keyword>
<dbReference type="GO" id="GO:0015450">
    <property type="term" value="F:protein-transporting ATPase activity"/>
    <property type="evidence" value="ECO:0007669"/>
    <property type="project" value="InterPro"/>
</dbReference>
<comment type="subcellular location">
    <subcellularLocation>
        <location evidence="10">Cell inner membrane</location>
        <topology evidence="10">Multi-pass membrane protein</topology>
    </subcellularLocation>
    <subcellularLocation>
        <location evidence="1">Cell membrane</location>
        <topology evidence="1">Multi-pass membrane protein</topology>
    </subcellularLocation>
</comment>
<evidence type="ECO:0000259" key="13">
    <source>
        <dbReference type="Pfam" id="PF22599"/>
    </source>
</evidence>
<dbReference type="OrthoDB" id="9805019at2"/>
<dbReference type="RefSeq" id="WP_012111964.1">
    <property type="nucleotide sequence ID" value="NC_009719.1"/>
</dbReference>
<reference evidence="14 15" key="1">
    <citation type="journal article" date="2011" name="Stand. Genomic Sci.">
        <title>Complete genome sequence of Parvibaculum lavamentivorans type strain (DS-1(T)).</title>
        <authorList>
            <person name="Schleheck D."/>
            <person name="Weiss M."/>
            <person name="Pitluck S."/>
            <person name="Bruce D."/>
            <person name="Land M.L."/>
            <person name="Han S."/>
            <person name="Saunders E."/>
            <person name="Tapia R."/>
            <person name="Detter C."/>
            <person name="Brettin T."/>
            <person name="Han J."/>
            <person name="Woyke T."/>
            <person name="Goodwin L."/>
            <person name="Pennacchio L."/>
            <person name="Nolan M."/>
            <person name="Cook A.M."/>
            <person name="Kjelleberg S."/>
            <person name="Thomas T."/>
        </authorList>
    </citation>
    <scope>NUCLEOTIDE SEQUENCE [LARGE SCALE GENOMIC DNA]</scope>
    <source>
        <strain evidence="15">DS-1 / DSM 13023 / NCIMB 13966</strain>
    </source>
</reference>
<dbReference type="HAMAP" id="MF_01463_B">
    <property type="entry name" value="SecD_B"/>
    <property type="match status" value="1"/>
</dbReference>
<dbReference type="InterPro" id="IPR005791">
    <property type="entry name" value="SecD"/>
</dbReference>
<dbReference type="Gene3D" id="1.20.1640.10">
    <property type="entry name" value="Multidrug efflux transporter AcrB transmembrane domain"/>
    <property type="match status" value="1"/>
</dbReference>
<dbReference type="GO" id="GO:0043952">
    <property type="term" value="P:protein transport by the Sec complex"/>
    <property type="evidence" value="ECO:0007669"/>
    <property type="project" value="UniProtKB-UniRule"/>
</dbReference>
<keyword evidence="8 10" id="KW-0811">Translocation</keyword>
<dbReference type="NCBIfam" id="TIGR01129">
    <property type="entry name" value="secD"/>
    <property type="match status" value="1"/>
</dbReference>
<evidence type="ECO:0000256" key="10">
    <source>
        <dbReference type="HAMAP-Rule" id="MF_01463"/>
    </source>
</evidence>
<feature type="transmembrane region" description="Helical" evidence="10">
    <location>
        <begin position="376"/>
        <end position="396"/>
    </location>
</feature>
<feature type="transmembrane region" description="Helical" evidence="10">
    <location>
        <begin position="403"/>
        <end position="421"/>
    </location>
</feature>
<keyword evidence="15" id="KW-1185">Reference proteome</keyword>
<dbReference type="Pfam" id="PF07549">
    <property type="entry name" value="Sec_GG"/>
    <property type="match status" value="1"/>
</dbReference>
<evidence type="ECO:0000256" key="4">
    <source>
        <dbReference type="ARBA" id="ARBA00022519"/>
    </source>
</evidence>
<evidence type="ECO:0000259" key="12">
    <source>
        <dbReference type="Pfam" id="PF21760"/>
    </source>
</evidence>
<evidence type="ECO:0000256" key="5">
    <source>
        <dbReference type="ARBA" id="ARBA00022692"/>
    </source>
</evidence>
<protein>
    <recommendedName>
        <fullName evidence="10">Protein translocase subunit SecD</fullName>
    </recommendedName>
</protein>
<dbReference type="NCBIfam" id="TIGR00916">
    <property type="entry name" value="2A0604s01"/>
    <property type="match status" value="1"/>
</dbReference>
<dbReference type="InterPro" id="IPR022813">
    <property type="entry name" value="SecD/SecF_arch_bac"/>
</dbReference>
<evidence type="ECO:0000256" key="6">
    <source>
        <dbReference type="ARBA" id="ARBA00022927"/>
    </source>
</evidence>
<keyword evidence="5 10" id="KW-0812">Transmembrane</keyword>
<feature type="domain" description="Protein translocase subunit SecDF P1" evidence="12">
    <location>
        <begin position="162"/>
        <end position="220"/>
    </location>
</feature>
<dbReference type="eggNOG" id="COG0342">
    <property type="taxonomic scope" value="Bacteria"/>
</dbReference>
<dbReference type="GO" id="GO:0005886">
    <property type="term" value="C:plasma membrane"/>
    <property type="evidence" value="ECO:0007669"/>
    <property type="project" value="UniProtKB-SubCell"/>
</dbReference>
<feature type="transmembrane region" description="Helical" evidence="10">
    <location>
        <begin position="497"/>
        <end position="521"/>
    </location>
</feature>
<dbReference type="InterPro" id="IPR048631">
    <property type="entry name" value="SecD_1st"/>
</dbReference>